<feature type="transmembrane region" description="Helical" evidence="1">
    <location>
        <begin position="91"/>
        <end position="121"/>
    </location>
</feature>
<accession>A0ABV1NK46</accession>
<dbReference type="PANTHER" id="PTHR36109">
    <property type="entry name" value="MEMBRANE PROTEIN-RELATED"/>
    <property type="match status" value="1"/>
</dbReference>
<dbReference type="Pfam" id="PF11181">
    <property type="entry name" value="YflT"/>
    <property type="match status" value="1"/>
</dbReference>
<dbReference type="InterPro" id="IPR025889">
    <property type="entry name" value="GSP17M-like_dom"/>
</dbReference>
<evidence type="ECO:0000256" key="1">
    <source>
        <dbReference type="SAM" id="Phobius"/>
    </source>
</evidence>
<organism evidence="3 4">
    <name type="scientific">Brevundimonas aurifodinae</name>
    <dbReference type="NCBI Taxonomy" id="1508312"/>
    <lineage>
        <taxon>Bacteria</taxon>
        <taxon>Pseudomonadati</taxon>
        <taxon>Pseudomonadota</taxon>
        <taxon>Alphaproteobacteria</taxon>
        <taxon>Caulobacterales</taxon>
        <taxon>Caulobacteraceae</taxon>
        <taxon>Brevundimonas</taxon>
    </lineage>
</organism>
<dbReference type="InterPro" id="IPR052948">
    <property type="entry name" value="Low_temp-induced_all0457"/>
</dbReference>
<proteinExistence type="predicted"/>
<evidence type="ECO:0000313" key="3">
    <source>
        <dbReference type="EMBL" id="MEQ7154222.1"/>
    </source>
</evidence>
<dbReference type="EMBL" id="JBEGDD010000002">
    <property type="protein sequence ID" value="MEQ7154222.1"/>
    <property type="molecule type" value="Genomic_DNA"/>
</dbReference>
<keyword evidence="1" id="KW-1133">Transmembrane helix</keyword>
<evidence type="ECO:0000259" key="2">
    <source>
        <dbReference type="Pfam" id="PF11181"/>
    </source>
</evidence>
<gene>
    <name evidence="3" type="ORF">ABN401_03230</name>
</gene>
<name>A0ABV1NK46_9CAUL</name>
<reference evidence="3 4" key="1">
    <citation type="submission" date="2024-06" db="EMBL/GenBank/DDBJ databases">
        <title>Brevundimonas sp. C11.</title>
        <authorList>
            <person name="Maltman C."/>
        </authorList>
    </citation>
    <scope>NUCLEOTIDE SEQUENCE [LARGE SCALE GENOMIC DNA]</scope>
    <source>
        <strain evidence="3 4">C11</strain>
    </source>
</reference>
<feature type="transmembrane region" description="Helical" evidence="1">
    <location>
        <begin position="65"/>
        <end position="85"/>
    </location>
</feature>
<dbReference type="PANTHER" id="PTHR36109:SF2">
    <property type="entry name" value="MEMBRANE PROTEIN"/>
    <property type="match status" value="1"/>
</dbReference>
<evidence type="ECO:0000313" key="4">
    <source>
        <dbReference type="Proteomes" id="UP001445732"/>
    </source>
</evidence>
<sequence>MTEENVAVAVFSSHAQAENAVRTLGQTAFPLTQLTIVGKGYHTDERVLGFYNIGDRMKLWGKSGALWGGLWGMFAAGLFMTLPLIGPVVVLGHLAAMVVGAIEGALLVGGVSALTGALVSIGIPKDSVVRYEEAVRADKFIVMAHGSPAQIDEAKAVLQAASPSELNIHEHTCADQAGRAAHHREADHVEAAE</sequence>
<keyword evidence="1" id="KW-0812">Transmembrane</keyword>
<comment type="caution">
    <text evidence="3">The sequence shown here is derived from an EMBL/GenBank/DDBJ whole genome shotgun (WGS) entry which is preliminary data.</text>
</comment>
<dbReference type="Proteomes" id="UP001445732">
    <property type="component" value="Unassembled WGS sequence"/>
</dbReference>
<keyword evidence="4" id="KW-1185">Reference proteome</keyword>
<keyword evidence="1" id="KW-0472">Membrane</keyword>
<dbReference type="RefSeq" id="WP_349683397.1">
    <property type="nucleotide sequence ID" value="NZ_JBEGDD010000002.1"/>
</dbReference>
<feature type="domain" description="General stress protein 17M-like" evidence="2">
    <location>
        <begin position="8"/>
        <end position="78"/>
    </location>
</feature>
<protein>
    <submittedName>
        <fullName evidence="3">DUF1269 domain-containing protein</fullName>
    </submittedName>
</protein>